<feature type="compositionally biased region" description="Polar residues" evidence="1">
    <location>
        <begin position="109"/>
        <end position="120"/>
    </location>
</feature>
<dbReference type="OrthoDB" id="3352408at2759"/>
<proteinExistence type="predicted"/>
<gene>
    <name evidence="2" type="ORF">K435DRAFT_858602</name>
</gene>
<dbReference type="InterPro" id="IPR023299">
    <property type="entry name" value="ATPase_P-typ_cyto_dom_N"/>
</dbReference>
<accession>A0A4S8M2P0</accession>
<organism evidence="2 3">
    <name type="scientific">Dendrothele bispora (strain CBS 962.96)</name>
    <dbReference type="NCBI Taxonomy" id="1314807"/>
    <lineage>
        <taxon>Eukaryota</taxon>
        <taxon>Fungi</taxon>
        <taxon>Dikarya</taxon>
        <taxon>Basidiomycota</taxon>
        <taxon>Agaricomycotina</taxon>
        <taxon>Agaricomycetes</taxon>
        <taxon>Agaricomycetidae</taxon>
        <taxon>Agaricales</taxon>
        <taxon>Agaricales incertae sedis</taxon>
        <taxon>Dendrothele</taxon>
    </lineage>
</organism>
<dbReference type="AlphaFoldDB" id="A0A4S8M2P0"/>
<dbReference type="EMBL" id="ML179178">
    <property type="protein sequence ID" value="THU96386.1"/>
    <property type="molecule type" value="Genomic_DNA"/>
</dbReference>
<evidence type="ECO:0000256" key="1">
    <source>
        <dbReference type="SAM" id="MobiDB-lite"/>
    </source>
</evidence>
<evidence type="ECO:0000313" key="3">
    <source>
        <dbReference type="Proteomes" id="UP000297245"/>
    </source>
</evidence>
<protein>
    <submittedName>
        <fullName evidence="2">Uncharacterized protein</fullName>
    </submittedName>
</protein>
<evidence type="ECO:0000313" key="2">
    <source>
        <dbReference type="EMBL" id="THU96386.1"/>
    </source>
</evidence>
<dbReference type="SUPFAM" id="SSF81660">
    <property type="entry name" value="Metal cation-transporting ATPase, ATP-binding domain N"/>
    <property type="match status" value="1"/>
</dbReference>
<reference evidence="2 3" key="1">
    <citation type="journal article" date="2019" name="Nat. Ecol. Evol.">
        <title>Megaphylogeny resolves global patterns of mushroom evolution.</title>
        <authorList>
            <person name="Varga T."/>
            <person name="Krizsan K."/>
            <person name="Foldi C."/>
            <person name="Dima B."/>
            <person name="Sanchez-Garcia M."/>
            <person name="Sanchez-Ramirez S."/>
            <person name="Szollosi G.J."/>
            <person name="Szarkandi J.G."/>
            <person name="Papp V."/>
            <person name="Albert L."/>
            <person name="Andreopoulos W."/>
            <person name="Angelini C."/>
            <person name="Antonin V."/>
            <person name="Barry K.W."/>
            <person name="Bougher N.L."/>
            <person name="Buchanan P."/>
            <person name="Buyck B."/>
            <person name="Bense V."/>
            <person name="Catcheside P."/>
            <person name="Chovatia M."/>
            <person name="Cooper J."/>
            <person name="Damon W."/>
            <person name="Desjardin D."/>
            <person name="Finy P."/>
            <person name="Geml J."/>
            <person name="Haridas S."/>
            <person name="Hughes K."/>
            <person name="Justo A."/>
            <person name="Karasinski D."/>
            <person name="Kautmanova I."/>
            <person name="Kiss B."/>
            <person name="Kocsube S."/>
            <person name="Kotiranta H."/>
            <person name="LaButti K.M."/>
            <person name="Lechner B.E."/>
            <person name="Liimatainen K."/>
            <person name="Lipzen A."/>
            <person name="Lukacs Z."/>
            <person name="Mihaltcheva S."/>
            <person name="Morgado L.N."/>
            <person name="Niskanen T."/>
            <person name="Noordeloos M.E."/>
            <person name="Ohm R.A."/>
            <person name="Ortiz-Santana B."/>
            <person name="Ovrebo C."/>
            <person name="Racz N."/>
            <person name="Riley R."/>
            <person name="Savchenko A."/>
            <person name="Shiryaev A."/>
            <person name="Soop K."/>
            <person name="Spirin V."/>
            <person name="Szebenyi C."/>
            <person name="Tomsovsky M."/>
            <person name="Tulloss R.E."/>
            <person name="Uehling J."/>
            <person name="Grigoriev I.V."/>
            <person name="Vagvolgyi C."/>
            <person name="Papp T."/>
            <person name="Martin F.M."/>
            <person name="Miettinen O."/>
            <person name="Hibbett D.S."/>
            <person name="Nagy L.G."/>
        </authorList>
    </citation>
    <scope>NUCLEOTIDE SEQUENCE [LARGE SCALE GENOMIC DNA]</scope>
    <source>
        <strain evidence="2 3">CBS 962.96</strain>
    </source>
</reference>
<dbReference type="Gene3D" id="3.40.1110.10">
    <property type="entry name" value="Calcium-transporting ATPase, cytoplasmic domain N"/>
    <property type="match status" value="1"/>
</dbReference>
<dbReference type="Proteomes" id="UP000297245">
    <property type="component" value="Unassembled WGS sequence"/>
</dbReference>
<name>A0A4S8M2P0_DENBC</name>
<sequence length="177" mass="20045">MKTLSIPKQSGRWLERSAIKPGKLAEGLKELVTGASLCDVATCYFFRHCSHSIPFLARSWGHMKTYYSRFGENKEDLRTSTGDPTEVALRVFFHKLGMGRPLLVAPGSPASSPFDPSSEPQADWEKQPLDSDVIAEDVDDEKQCWDDAFFPSSHSSKRFRLKTEYPFDSSLKRMSLY</sequence>
<dbReference type="GO" id="GO:0000166">
    <property type="term" value="F:nucleotide binding"/>
    <property type="evidence" value="ECO:0007669"/>
    <property type="project" value="InterPro"/>
</dbReference>
<feature type="region of interest" description="Disordered" evidence="1">
    <location>
        <begin position="107"/>
        <end position="131"/>
    </location>
</feature>
<keyword evidence="3" id="KW-1185">Reference proteome</keyword>